<organism evidence="6 7">
    <name type="scientific">Nostocoides australiense Ben110</name>
    <dbReference type="NCBI Taxonomy" id="1193182"/>
    <lineage>
        <taxon>Bacteria</taxon>
        <taxon>Bacillati</taxon>
        <taxon>Actinomycetota</taxon>
        <taxon>Actinomycetes</taxon>
        <taxon>Micrococcales</taxon>
        <taxon>Intrasporangiaceae</taxon>
        <taxon>Nostocoides</taxon>
    </lineage>
</organism>
<dbReference type="RefSeq" id="WP_048697205.1">
    <property type="nucleotide sequence ID" value="NZ_HG764815.1"/>
</dbReference>
<keyword evidence="3" id="KW-0238">DNA-binding</keyword>
<dbReference type="SUPFAM" id="SSF53850">
    <property type="entry name" value="Periplasmic binding protein-like II"/>
    <property type="match status" value="1"/>
</dbReference>
<evidence type="ECO:0000256" key="4">
    <source>
        <dbReference type="ARBA" id="ARBA00023163"/>
    </source>
</evidence>
<dbReference type="PANTHER" id="PTHR30419">
    <property type="entry name" value="HTH-TYPE TRANSCRIPTIONAL REGULATOR YBHD"/>
    <property type="match status" value="1"/>
</dbReference>
<dbReference type="PANTHER" id="PTHR30419:SF28">
    <property type="entry name" value="HTH-TYPE TRANSCRIPTIONAL REGULATOR BSDA"/>
    <property type="match status" value="1"/>
</dbReference>
<evidence type="ECO:0000256" key="3">
    <source>
        <dbReference type="ARBA" id="ARBA00023125"/>
    </source>
</evidence>
<dbReference type="AlphaFoldDB" id="W6JUA2"/>
<dbReference type="Gene3D" id="3.40.190.290">
    <property type="match status" value="1"/>
</dbReference>
<feature type="domain" description="HTH lysR-type" evidence="5">
    <location>
        <begin position="1"/>
        <end position="58"/>
    </location>
</feature>
<evidence type="ECO:0000256" key="1">
    <source>
        <dbReference type="ARBA" id="ARBA00009437"/>
    </source>
</evidence>
<keyword evidence="4" id="KW-0804">Transcription</keyword>
<comment type="similarity">
    <text evidence="1">Belongs to the LysR transcriptional regulatory family.</text>
</comment>
<dbReference type="GO" id="GO:0003700">
    <property type="term" value="F:DNA-binding transcription factor activity"/>
    <property type="evidence" value="ECO:0007669"/>
    <property type="project" value="InterPro"/>
</dbReference>
<proteinExistence type="inferred from homology"/>
<dbReference type="STRING" id="1193182.BN11_1350011"/>
<dbReference type="InterPro" id="IPR050950">
    <property type="entry name" value="HTH-type_LysR_regulators"/>
</dbReference>
<dbReference type="SUPFAM" id="SSF46785">
    <property type="entry name" value="Winged helix' DNA-binding domain"/>
    <property type="match status" value="1"/>
</dbReference>
<accession>W6JUA2</accession>
<dbReference type="Gene3D" id="1.10.10.10">
    <property type="entry name" value="Winged helix-like DNA-binding domain superfamily/Winged helix DNA-binding domain"/>
    <property type="match status" value="1"/>
</dbReference>
<keyword evidence="7" id="KW-1185">Reference proteome</keyword>
<gene>
    <name evidence="6" type="ORF">BN11_1350011</name>
</gene>
<evidence type="ECO:0000313" key="7">
    <source>
        <dbReference type="Proteomes" id="UP000035763"/>
    </source>
</evidence>
<dbReference type="PROSITE" id="PS50931">
    <property type="entry name" value="HTH_LYSR"/>
    <property type="match status" value="1"/>
</dbReference>
<dbReference type="InterPro" id="IPR000847">
    <property type="entry name" value="LysR_HTH_N"/>
</dbReference>
<dbReference type="Pfam" id="PF03466">
    <property type="entry name" value="LysR_substrate"/>
    <property type="match status" value="1"/>
</dbReference>
<keyword evidence="2" id="KW-0805">Transcription regulation</keyword>
<dbReference type="InterPro" id="IPR005119">
    <property type="entry name" value="LysR_subst-bd"/>
</dbReference>
<dbReference type="PRINTS" id="PR00039">
    <property type="entry name" value="HTHLYSR"/>
</dbReference>
<dbReference type="EMBL" id="CAJA01000041">
    <property type="protein sequence ID" value="CCH72106.1"/>
    <property type="molecule type" value="Genomic_DNA"/>
</dbReference>
<dbReference type="InterPro" id="IPR036390">
    <property type="entry name" value="WH_DNA-bd_sf"/>
</dbReference>
<evidence type="ECO:0000256" key="2">
    <source>
        <dbReference type="ARBA" id="ARBA00023015"/>
    </source>
</evidence>
<dbReference type="Proteomes" id="UP000035763">
    <property type="component" value="Unassembled WGS sequence"/>
</dbReference>
<evidence type="ECO:0000259" key="5">
    <source>
        <dbReference type="PROSITE" id="PS50931"/>
    </source>
</evidence>
<dbReference type="InterPro" id="IPR036388">
    <property type="entry name" value="WH-like_DNA-bd_sf"/>
</dbReference>
<dbReference type="GO" id="GO:0003677">
    <property type="term" value="F:DNA binding"/>
    <property type="evidence" value="ECO:0007669"/>
    <property type="project" value="UniProtKB-KW"/>
</dbReference>
<dbReference type="GO" id="GO:0005829">
    <property type="term" value="C:cytosol"/>
    <property type="evidence" value="ECO:0007669"/>
    <property type="project" value="TreeGrafter"/>
</dbReference>
<protein>
    <submittedName>
        <fullName evidence="6">Putative LysR-family transcriptional regulator</fullName>
    </submittedName>
</protein>
<comment type="caution">
    <text evidence="6">The sequence shown here is derived from an EMBL/GenBank/DDBJ whole genome shotgun (WGS) entry which is preliminary data.</text>
</comment>
<dbReference type="Pfam" id="PF00126">
    <property type="entry name" value="HTH_1"/>
    <property type="match status" value="1"/>
</dbReference>
<reference evidence="6 7" key="1">
    <citation type="journal article" date="2013" name="ISME J.">
        <title>A metabolic model for members of the genus Tetrasphaera involved in enhanced biological phosphorus removal.</title>
        <authorList>
            <person name="Kristiansen R."/>
            <person name="Nguyen H.T.T."/>
            <person name="Saunders A.M."/>
            <person name="Nielsen J.L."/>
            <person name="Wimmer R."/>
            <person name="Le V.Q."/>
            <person name="McIlroy S.J."/>
            <person name="Petrovski S."/>
            <person name="Seviour R.J."/>
            <person name="Calteau A."/>
            <person name="Nielsen K.L."/>
            <person name="Nielsen P.H."/>
        </authorList>
    </citation>
    <scope>NUCLEOTIDE SEQUENCE [LARGE SCALE GENOMIC DNA]</scope>
    <source>
        <strain evidence="6 7">Ben110</strain>
    </source>
</reference>
<name>W6JUA2_9MICO</name>
<evidence type="ECO:0000313" key="6">
    <source>
        <dbReference type="EMBL" id="CCH72106.1"/>
    </source>
</evidence>
<sequence length="301" mass="32412">METETLRWFQHVADGMTVTEVAETYAVSQPGVSRALARLEEELGAPLLRRSGRVLRLTAAGAVFKAHLDAMMAQYDDAVAAVEQLLDPGTGIVTLAYPLSLGTWFVPGLIRDFRAAHPGVRVRVARSSVGAVGAISRLLATREVDLEITTGRVSGPGVEWRQVAIEPLLLAVPLDHRLAGAEETELAHVAREPFIIRRAPSEMRAQVLQLCAAAGFEPDIAFEVDDLPTVRGFVAAGLGVGVVSALGRSVPTELGPVRLIPLRDNDARREVGIAWLSERRLLPAADLMRRFALAEAGRRGA</sequence>